<sequence>MFRDQLFTRKNALFQRGETFTSNPVEQFNAKITEERSMNKTFLIISNCIIAQELQVNQIKNLQRKTLGGDDEKIEMCKLARVEIWLRLKLARFFTVVELAKDKYKVYISQETKKNFEFKNFKTIIADEYIKLKRNNTYLNFRHQFWLEMYENESVVHLRSEPGVGKVQTKSCSICLSNHAYISNCLHIICTLSYISGSGLQVKDPGNILEKYFGTHMEAGTDLALTYKMLIEDQQLFEIIGINQKYLNDIDTNKMSDNKLILLPKSITIRRNSSRVKELITPIPLDENAKQQDLNRRLEKRKADNRDYYRGSRKKKAVKPLFRRTSKRKSKTNQVMACVAPDSSYDRPSQLDHGKGYTSQQLENPKSVPIRMELRQ</sequence>
<dbReference type="Proteomes" id="UP000009328">
    <property type="component" value="Unassembled WGS sequence"/>
</dbReference>
<feature type="compositionally biased region" description="Basic and acidic residues" evidence="1">
    <location>
        <begin position="291"/>
        <end position="310"/>
    </location>
</feature>
<dbReference type="AlphaFoldDB" id="K0KLH9"/>
<accession>K0KLH9</accession>
<name>K0KLH9_WICCF</name>
<reference evidence="2 3" key="1">
    <citation type="journal article" date="2012" name="Eukaryot. Cell">
        <title>Draft genome sequence of Wickerhamomyces ciferrii NRRL Y-1031 F-60-10.</title>
        <authorList>
            <person name="Schneider J."/>
            <person name="Andrea H."/>
            <person name="Blom J."/>
            <person name="Jaenicke S."/>
            <person name="Ruckert C."/>
            <person name="Schorsch C."/>
            <person name="Szczepanowski R."/>
            <person name="Farwick M."/>
            <person name="Goesmann A."/>
            <person name="Puhler A."/>
            <person name="Schaffer S."/>
            <person name="Tauch A."/>
            <person name="Kohler T."/>
            <person name="Brinkrolf K."/>
        </authorList>
    </citation>
    <scope>NUCLEOTIDE SEQUENCE [LARGE SCALE GENOMIC DNA]</scope>
    <source>
        <strain evidence="3">ATCC 14091 / BCRC 22168 / CBS 111 / JCM 3599 / NBRC 0793 / NRRL Y-1031 F-60-10</strain>
    </source>
</reference>
<dbReference type="InParanoid" id="K0KLH9"/>
<dbReference type="HOGENOM" id="CLU_736097_0_0_1"/>
<gene>
    <name evidence="2" type="ORF">BN7_2614</name>
</gene>
<feature type="region of interest" description="Disordered" evidence="1">
    <location>
        <begin position="339"/>
        <end position="376"/>
    </location>
</feature>
<evidence type="ECO:0000313" key="2">
    <source>
        <dbReference type="EMBL" id="CCH43067.1"/>
    </source>
</evidence>
<protein>
    <submittedName>
        <fullName evidence="2">Uncharacterized protein</fullName>
    </submittedName>
</protein>
<keyword evidence="3" id="KW-1185">Reference proteome</keyword>
<feature type="region of interest" description="Disordered" evidence="1">
    <location>
        <begin position="291"/>
        <end position="318"/>
    </location>
</feature>
<proteinExistence type="predicted"/>
<dbReference type="EMBL" id="CAIF01000066">
    <property type="protein sequence ID" value="CCH43067.1"/>
    <property type="molecule type" value="Genomic_DNA"/>
</dbReference>
<evidence type="ECO:0000313" key="3">
    <source>
        <dbReference type="Proteomes" id="UP000009328"/>
    </source>
</evidence>
<evidence type="ECO:0000256" key="1">
    <source>
        <dbReference type="SAM" id="MobiDB-lite"/>
    </source>
</evidence>
<organism evidence="2 3">
    <name type="scientific">Wickerhamomyces ciferrii (strain ATCC 14091 / BCRC 22168 / CBS 111 / JCM 3599 / NBRC 0793 / NRRL Y-1031 F-60-10)</name>
    <name type="common">Yeast</name>
    <name type="synonym">Pichia ciferrii</name>
    <dbReference type="NCBI Taxonomy" id="1206466"/>
    <lineage>
        <taxon>Eukaryota</taxon>
        <taxon>Fungi</taxon>
        <taxon>Dikarya</taxon>
        <taxon>Ascomycota</taxon>
        <taxon>Saccharomycotina</taxon>
        <taxon>Saccharomycetes</taxon>
        <taxon>Phaffomycetales</taxon>
        <taxon>Wickerhamomycetaceae</taxon>
        <taxon>Wickerhamomyces</taxon>
    </lineage>
</organism>
<comment type="caution">
    <text evidence="2">The sequence shown here is derived from an EMBL/GenBank/DDBJ whole genome shotgun (WGS) entry which is preliminary data.</text>
</comment>